<evidence type="ECO:0000313" key="5">
    <source>
        <dbReference type="EMBL" id="OKP90914.1"/>
    </source>
</evidence>
<accession>A0ABX3EV88</accession>
<comment type="similarity">
    <text evidence="1">Belongs to the glycosyl hydrolase 32 family.</text>
</comment>
<dbReference type="SUPFAM" id="SSF75005">
    <property type="entry name" value="Arabinanase/levansucrase/invertase"/>
    <property type="match status" value="1"/>
</dbReference>
<feature type="domain" description="Glycosyl hydrolase family 32 N-terminal" evidence="4">
    <location>
        <begin position="2"/>
        <end position="56"/>
    </location>
</feature>
<gene>
    <name evidence="5" type="ORF">A3844_03395</name>
</gene>
<dbReference type="InterPro" id="IPR013148">
    <property type="entry name" value="Glyco_hydro_32_N"/>
</dbReference>
<dbReference type="EMBL" id="LVWI01000002">
    <property type="protein sequence ID" value="OKP90914.1"/>
    <property type="molecule type" value="Genomic_DNA"/>
</dbReference>
<organism evidence="5 6">
    <name type="scientific">Paenibacillus helianthi</name>
    <dbReference type="NCBI Taxonomy" id="1349432"/>
    <lineage>
        <taxon>Bacteria</taxon>
        <taxon>Bacillati</taxon>
        <taxon>Bacillota</taxon>
        <taxon>Bacilli</taxon>
        <taxon>Bacillales</taxon>
        <taxon>Paenibacillaceae</taxon>
        <taxon>Paenibacillus</taxon>
    </lineage>
</organism>
<evidence type="ECO:0000256" key="1">
    <source>
        <dbReference type="ARBA" id="ARBA00009902"/>
    </source>
</evidence>
<dbReference type="InterPro" id="IPR023296">
    <property type="entry name" value="Glyco_hydro_beta-prop_sf"/>
</dbReference>
<evidence type="ECO:0000313" key="6">
    <source>
        <dbReference type="Proteomes" id="UP000186058"/>
    </source>
</evidence>
<name>A0ABX3EV88_9BACL</name>
<keyword evidence="2" id="KW-0378">Hydrolase</keyword>
<reference evidence="5 6" key="1">
    <citation type="submission" date="2016-03" db="EMBL/GenBank/DDBJ databases">
        <authorList>
            <person name="Sant'Anna F.H."/>
            <person name="Ambrosini A."/>
            <person name="Souza R."/>
            <person name="Bach E."/>
            <person name="Fernandes G."/>
            <person name="Balsanelli E."/>
            <person name="Baura V.A."/>
            <person name="Souza E.M."/>
            <person name="Passaglia L."/>
        </authorList>
    </citation>
    <scope>NUCLEOTIDE SEQUENCE [LARGE SCALE GENOMIC DNA]</scope>
    <source>
        <strain evidence="5 6">P26E</strain>
    </source>
</reference>
<keyword evidence="3" id="KW-0326">Glycosidase</keyword>
<evidence type="ECO:0000259" key="4">
    <source>
        <dbReference type="Pfam" id="PF00251"/>
    </source>
</evidence>
<comment type="caution">
    <text evidence="5">The sequence shown here is derived from an EMBL/GenBank/DDBJ whole genome shotgun (WGS) entry which is preliminary data.</text>
</comment>
<evidence type="ECO:0000256" key="2">
    <source>
        <dbReference type="ARBA" id="ARBA00022801"/>
    </source>
</evidence>
<sequence length="60" mass="6726">MLVLLVSIGDNDQLNHGSRTQYFIGSFDGSVFMPEHTDIRWLDYGKDNYAGVSFSDIPGE</sequence>
<evidence type="ECO:0000256" key="3">
    <source>
        <dbReference type="ARBA" id="ARBA00023295"/>
    </source>
</evidence>
<proteinExistence type="inferred from homology"/>
<protein>
    <recommendedName>
        <fullName evidence="4">Glycosyl hydrolase family 32 N-terminal domain-containing protein</fullName>
    </recommendedName>
</protein>
<dbReference type="Pfam" id="PF00251">
    <property type="entry name" value="Glyco_hydro_32N"/>
    <property type="match status" value="1"/>
</dbReference>
<keyword evidence="6" id="KW-1185">Reference proteome</keyword>
<dbReference type="Gene3D" id="2.115.10.20">
    <property type="entry name" value="Glycosyl hydrolase domain, family 43"/>
    <property type="match status" value="1"/>
</dbReference>
<dbReference type="Proteomes" id="UP000186058">
    <property type="component" value="Unassembled WGS sequence"/>
</dbReference>